<dbReference type="Gene3D" id="3.10.129.10">
    <property type="entry name" value="Hotdog Thioesterase"/>
    <property type="match status" value="1"/>
</dbReference>
<dbReference type="InterPro" id="IPR006683">
    <property type="entry name" value="Thioestr_dom"/>
</dbReference>
<dbReference type="GeneID" id="63458634"/>
<dbReference type="GO" id="GO:0061522">
    <property type="term" value="F:1,4-dihydroxy-2-naphthoyl-CoA thioesterase activity"/>
    <property type="evidence" value="ECO:0007669"/>
    <property type="project" value="TreeGrafter"/>
</dbReference>
<gene>
    <name evidence="4" type="primary">entH</name>
    <name evidence="4" type="ORF">SAMEA4475696_00338</name>
</gene>
<accession>A0A239V6Y1</accession>
<evidence type="ECO:0000259" key="3">
    <source>
        <dbReference type="Pfam" id="PF03061"/>
    </source>
</evidence>
<evidence type="ECO:0000313" key="5">
    <source>
        <dbReference type="Proteomes" id="UP000242637"/>
    </source>
</evidence>
<dbReference type="Proteomes" id="UP000242637">
    <property type="component" value="Chromosome 1"/>
</dbReference>
<reference evidence="4 5" key="1">
    <citation type="submission" date="2017-06" db="EMBL/GenBank/DDBJ databases">
        <authorList>
            <consortium name="Pathogen Informatics"/>
        </authorList>
    </citation>
    <scope>NUCLEOTIDE SEQUENCE [LARGE SCALE GENOMIC DNA]</scope>
    <source>
        <strain evidence="4 5">NCTC13039</strain>
    </source>
</reference>
<keyword evidence="5" id="KW-1185">Reference proteome</keyword>
<feature type="domain" description="Thioesterase" evidence="3">
    <location>
        <begin position="57"/>
        <end position="134"/>
    </location>
</feature>
<organism evidence="4 5">
    <name type="scientific">Dermatophilus congolensis</name>
    <dbReference type="NCBI Taxonomy" id="1863"/>
    <lineage>
        <taxon>Bacteria</taxon>
        <taxon>Bacillati</taxon>
        <taxon>Actinomycetota</taxon>
        <taxon>Actinomycetes</taxon>
        <taxon>Micrococcales</taxon>
        <taxon>Dermatophilaceae</taxon>
        <taxon>Dermatophilus</taxon>
    </lineage>
</organism>
<dbReference type="Pfam" id="PF03061">
    <property type="entry name" value="4HBT"/>
    <property type="match status" value="1"/>
</dbReference>
<dbReference type="PANTHER" id="PTHR43240:SF5">
    <property type="entry name" value="1,4-DIHYDROXY-2-NAPHTHOYL-COA THIOESTERASE 1"/>
    <property type="match status" value="1"/>
</dbReference>
<protein>
    <submittedName>
        <fullName evidence="4">Proofreading thioesterase EntH</fullName>
        <ecNumber evidence="4">3.1.2.-</ecNumber>
    </submittedName>
</protein>
<dbReference type="RefSeq" id="WP_028327289.1">
    <property type="nucleotide sequence ID" value="NZ_JAAFNI010000001.1"/>
</dbReference>
<dbReference type="NCBIfam" id="TIGR00369">
    <property type="entry name" value="unchar_dom_1"/>
    <property type="match status" value="1"/>
</dbReference>
<evidence type="ECO:0000256" key="1">
    <source>
        <dbReference type="ARBA" id="ARBA00008324"/>
    </source>
</evidence>
<evidence type="ECO:0000313" key="4">
    <source>
        <dbReference type="EMBL" id="SNV17977.1"/>
    </source>
</evidence>
<evidence type="ECO:0000256" key="2">
    <source>
        <dbReference type="ARBA" id="ARBA00022801"/>
    </source>
</evidence>
<dbReference type="CDD" id="cd03443">
    <property type="entry name" value="PaaI_thioesterase"/>
    <property type="match status" value="1"/>
</dbReference>
<proteinExistence type="inferred from homology"/>
<keyword evidence="2 4" id="KW-0378">Hydrolase</keyword>
<sequence length="153" mass="16152">MSHTDTPTNPDSFNPLDLATLNGRSGALCHRMGITFTEATPTRFTATMPVEGNTQPYGLLHGGASATLAETVGSALAMHLAGPNRIAVGININATHHRAATHGNITATATPIAYSRNTATCHISITDEDQNLICTATLLTNLRNSTPKPHQNR</sequence>
<dbReference type="AlphaFoldDB" id="A0A239V6Y1"/>
<dbReference type="KEGG" id="dco:SAMEA4475696_0338"/>
<dbReference type="EC" id="3.1.2.-" evidence="4"/>
<dbReference type="PANTHER" id="PTHR43240">
    <property type="entry name" value="1,4-DIHYDROXY-2-NAPHTHOYL-COA THIOESTERASE 1"/>
    <property type="match status" value="1"/>
</dbReference>
<name>A0A239V6Y1_9MICO</name>
<dbReference type="InterPro" id="IPR003736">
    <property type="entry name" value="PAAI_dom"/>
</dbReference>
<dbReference type="EMBL" id="LT906453">
    <property type="protein sequence ID" value="SNV17977.1"/>
    <property type="molecule type" value="Genomic_DNA"/>
</dbReference>
<dbReference type="InterPro" id="IPR029069">
    <property type="entry name" value="HotDog_dom_sf"/>
</dbReference>
<dbReference type="OrthoDB" id="9798208at2"/>
<dbReference type="SUPFAM" id="SSF54637">
    <property type="entry name" value="Thioesterase/thiol ester dehydrase-isomerase"/>
    <property type="match status" value="1"/>
</dbReference>
<dbReference type="GO" id="GO:0005829">
    <property type="term" value="C:cytosol"/>
    <property type="evidence" value="ECO:0007669"/>
    <property type="project" value="TreeGrafter"/>
</dbReference>
<comment type="similarity">
    <text evidence="1">Belongs to the thioesterase PaaI family.</text>
</comment>
<dbReference type="STRING" id="1121387.GCA_000429885_01377"/>